<dbReference type="HAMAP" id="MF_00161">
    <property type="entry name" value="LspA"/>
    <property type="match status" value="1"/>
</dbReference>
<keyword evidence="3 9" id="KW-0645">Protease</keyword>
<dbReference type="Proteomes" id="UP000243784">
    <property type="component" value="Chromosome"/>
</dbReference>
<keyword evidence="2 9" id="KW-1003">Cell membrane</keyword>
<keyword evidence="6 9" id="KW-0378">Hydrolase</keyword>
<keyword evidence="12" id="KW-1185">Reference proteome</keyword>
<gene>
    <name evidence="9" type="primary">lspA</name>
    <name evidence="11" type="ORF">A4Z71_04105</name>
</gene>
<dbReference type="PRINTS" id="PR00781">
    <property type="entry name" value="LIPOSIGPTASE"/>
</dbReference>
<keyword evidence="8 9" id="KW-0472">Membrane</keyword>
<feature type="active site" evidence="9">
    <location>
        <position position="128"/>
    </location>
</feature>
<comment type="similarity">
    <text evidence="1 9 10">Belongs to the peptidase A8 family.</text>
</comment>
<accession>A0A1D9DZC2</accession>
<keyword evidence="7 9" id="KW-1133">Transmembrane helix</keyword>
<feature type="transmembrane region" description="Helical" evidence="9">
    <location>
        <begin position="132"/>
        <end position="155"/>
    </location>
</feature>
<feature type="transmembrane region" description="Helical" evidence="9">
    <location>
        <begin position="61"/>
        <end position="87"/>
    </location>
</feature>
<dbReference type="UniPathway" id="UPA00665"/>
<evidence type="ECO:0000256" key="4">
    <source>
        <dbReference type="ARBA" id="ARBA00022692"/>
    </source>
</evidence>
<evidence type="ECO:0000313" key="12">
    <source>
        <dbReference type="Proteomes" id="UP000243784"/>
    </source>
</evidence>
<evidence type="ECO:0000313" key="11">
    <source>
        <dbReference type="EMBL" id="AOY56158.1"/>
    </source>
</evidence>
<evidence type="ECO:0000256" key="6">
    <source>
        <dbReference type="ARBA" id="ARBA00022801"/>
    </source>
</evidence>
<evidence type="ECO:0000256" key="2">
    <source>
        <dbReference type="ARBA" id="ARBA00022475"/>
    </source>
</evidence>
<feature type="active site" evidence="9">
    <location>
        <position position="143"/>
    </location>
</feature>
<dbReference type="OrthoDB" id="4308908at2"/>
<feature type="transmembrane region" description="Helical" evidence="9">
    <location>
        <begin position="7"/>
        <end position="26"/>
    </location>
</feature>
<sequence length="170" mass="18726">MSLPKQLGLRVLLSFFFLPAVVLIFLDQLFKNLALTYLVPGTSVEVFGEILRLTLAYNNAAAFSIGFGQTWIFTIISSIAALALIWLSRKIETRSWAIMAGILLAGIVGNLIDRLTREPGFPNGHVIDYLQIPFNFPIFNFADICIVSMAILGALRVIRGEDIGKAAKPK</sequence>
<dbReference type="AlphaFoldDB" id="A0A1D9DZC2"/>
<dbReference type="InterPro" id="IPR001872">
    <property type="entry name" value="Peptidase_A8"/>
</dbReference>
<keyword evidence="4 9" id="KW-0812">Transmembrane</keyword>
<evidence type="ECO:0000256" key="10">
    <source>
        <dbReference type="RuleBase" id="RU004181"/>
    </source>
</evidence>
<evidence type="ECO:0000256" key="3">
    <source>
        <dbReference type="ARBA" id="ARBA00022670"/>
    </source>
</evidence>
<dbReference type="KEGG" id="rpla:A4Z71_04105"/>
<dbReference type="EMBL" id="CP015208">
    <property type="protein sequence ID" value="AOY56158.1"/>
    <property type="molecule type" value="Genomic_DNA"/>
</dbReference>
<dbReference type="STRING" id="535712.A4Z71_04105"/>
<comment type="function">
    <text evidence="9">This protein specifically catalyzes the removal of signal peptides from prolipoproteins.</text>
</comment>
<keyword evidence="5 9" id="KW-0064">Aspartyl protease</keyword>
<evidence type="ECO:0000256" key="1">
    <source>
        <dbReference type="ARBA" id="ARBA00006139"/>
    </source>
</evidence>
<dbReference type="Pfam" id="PF01252">
    <property type="entry name" value="Peptidase_A8"/>
    <property type="match status" value="1"/>
</dbReference>
<reference evidence="11 12" key="1">
    <citation type="journal article" date="2016" name="Biochim. Biophys. Acta">
        <title>Photochemical characterization of actinorhodopsin and its functional existence in the natural host.</title>
        <authorList>
            <person name="Nakamura S."/>
            <person name="Kikukawa T."/>
            <person name="Tamogami J."/>
            <person name="Kamiya M."/>
            <person name="Aizawa T."/>
            <person name="Hahn M.W."/>
            <person name="Ihara K."/>
            <person name="Kamo N."/>
            <person name="Demura M."/>
        </authorList>
    </citation>
    <scope>NUCLEOTIDE SEQUENCE [LARGE SCALE GENOMIC DNA]</scope>
    <source>
        <strain evidence="11 12">MWH-Dar1</strain>
    </source>
</reference>
<protein>
    <recommendedName>
        <fullName evidence="9">Lipoprotein signal peptidase</fullName>
        <ecNumber evidence="9">3.4.23.36</ecNumber>
    </recommendedName>
    <alternativeName>
        <fullName evidence="9">Prolipoprotein signal peptidase</fullName>
    </alternativeName>
    <alternativeName>
        <fullName evidence="9">Signal peptidase II</fullName>
        <shortName evidence="9">SPase II</shortName>
    </alternativeName>
</protein>
<organism evidence="11 12">
    <name type="scientific">Candidatus Rhodoluna planktonica</name>
    <dbReference type="NCBI Taxonomy" id="535712"/>
    <lineage>
        <taxon>Bacteria</taxon>
        <taxon>Bacillati</taxon>
        <taxon>Actinomycetota</taxon>
        <taxon>Actinomycetes</taxon>
        <taxon>Micrococcales</taxon>
        <taxon>Microbacteriaceae</taxon>
        <taxon>Luna cluster</taxon>
        <taxon>Luna-1 subcluster</taxon>
        <taxon>Rhodoluna</taxon>
    </lineage>
</organism>
<dbReference type="NCBIfam" id="TIGR00077">
    <property type="entry name" value="lspA"/>
    <property type="match status" value="1"/>
</dbReference>
<evidence type="ECO:0000256" key="9">
    <source>
        <dbReference type="HAMAP-Rule" id="MF_00161"/>
    </source>
</evidence>
<feature type="transmembrane region" description="Helical" evidence="9">
    <location>
        <begin position="94"/>
        <end position="112"/>
    </location>
</feature>
<dbReference type="GO" id="GO:0004190">
    <property type="term" value="F:aspartic-type endopeptidase activity"/>
    <property type="evidence" value="ECO:0007669"/>
    <property type="project" value="UniProtKB-UniRule"/>
</dbReference>
<comment type="subcellular location">
    <subcellularLocation>
        <location evidence="9">Cell membrane</location>
        <topology evidence="9">Multi-pass membrane protein</topology>
    </subcellularLocation>
</comment>
<dbReference type="EC" id="3.4.23.36" evidence="9"/>
<comment type="pathway">
    <text evidence="9">Protein modification; lipoprotein biosynthesis (signal peptide cleavage).</text>
</comment>
<evidence type="ECO:0000256" key="7">
    <source>
        <dbReference type="ARBA" id="ARBA00022989"/>
    </source>
</evidence>
<dbReference type="GO" id="GO:0006508">
    <property type="term" value="P:proteolysis"/>
    <property type="evidence" value="ECO:0007669"/>
    <property type="project" value="UniProtKB-KW"/>
</dbReference>
<dbReference type="GO" id="GO:0005886">
    <property type="term" value="C:plasma membrane"/>
    <property type="evidence" value="ECO:0007669"/>
    <property type="project" value="UniProtKB-SubCell"/>
</dbReference>
<comment type="catalytic activity">
    <reaction evidence="9">
        <text>Release of signal peptides from bacterial membrane prolipoproteins. Hydrolyzes -Xaa-Yaa-Zaa-|-(S,diacylglyceryl)Cys-, in which Xaa is hydrophobic (preferably Leu), and Yaa (Ala or Ser) and Zaa (Gly or Ala) have small, neutral side chains.</text>
        <dbReference type="EC" id="3.4.23.36"/>
    </reaction>
</comment>
<evidence type="ECO:0000256" key="8">
    <source>
        <dbReference type="ARBA" id="ARBA00023136"/>
    </source>
</evidence>
<name>A0A1D9DZC2_9MICO</name>
<dbReference type="PANTHER" id="PTHR33695:SF1">
    <property type="entry name" value="LIPOPROTEIN SIGNAL PEPTIDASE"/>
    <property type="match status" value="1"/>
</dbReference>
<proteinExistence type="inferred from homology"/>
<dbReference type="PANTHER" id="PTHR33695">
    <property type="entry name" value="LIPOPROTEIN SIGNAL PEPTIDASE"/>
    <property type="match status" value="1"/>
</dbReference>
<evidence type="ECO:0000256" key="5">
    <source>
        <dbReference type="ARBA" id="ARBA00022750"/>
    </source>
</evidence>